<dbReference type="AlphaFoldDB" id="A0A9W4DZI3"/>
<evidence type="ECO:0000313" key="2">
    <source>
        <dbReference type="EMBL" id="CAG6398853.1"/>
    </source>
</evidence>
<dbReference type="Proteomes" id="UP001152519">
    <property type="component" value="Unassembled WGS sequence"/>
</dbReference>
<name>A0A9W4DZI3_9ACTN</name>
<feature type="compositionally biased region" description="Basic and acidic residues" evidence="1">
    <location>
        <begin position="37"/>
        <end position="52"/>
    </location>
</feature>
<protein>
    <submittedName>
        <fullName evidence="2">Uncharacterized protein</fullName>
    </submittedName>
</protein>
<feature type="compositionally biased region" description="Basic residues" evidence="1">
    <location>
        <begin position="14"/>
        <end position="31"/>
    </location>
</feature>
<proteinExistence type="predicted"/>
<sequence length="93" mass="10363">MRGSPLETEDLHAQGRRLAGRATAGRRRMAGHLHVPGVRDRRLDARRRDRLPAPDQRQPHGQRRAQQGTAEQPVAVHRAGAHDHRQVAGPVGR</sequence>
<comment type="caution">
    <text evidence="2">The sequence shown here is derived from an EMBL/GenBank/DDBJ whole genome shotgun (WGS) entry which is preliminary data.</text>
</comment>
<evidence type="ECO:0000313" key="3">
    <source>
        <dbReference type="Proteomes" id="UP001152519"/>
    </source>
</evidence>
<feature type="region of interest" description="Disordered" evidence="1">
    <location>
        <begin position="1"/>
        <end position="93"/>
    </location>
</feature>
<accession>A0A9W4DZI3</accession>
<organism evidence="2 3">
    <name type="scientific">Actinacidiphila cocklensis</name>
    <dbReference type="NCBI Taxonomy" id="887465"/>
    <lineage>
        <taxon>Bacteria</taxon>
        <taxon>Bacillati</taxon>
        <taxon>Actinomycetota</taxon>
        <taxon>Actinomycetes</taxon>
        <taxon>Kitasatosporales</taxon>
        <taxon>Streptomycetaceae</taxon>
        <taxon>Actinacidiphila</taxon>
    </lineage>
</organism>
<dbReference type="EMBL" id="CAJSLV010000114">
    <property type="protein sequence ID" value="CAG6398853.1"/>
    <property type="molecule type" value="Genomic_DNA"/>
</dbReference>
<gene>
    <name evidence="2" type="ORF">SCOCK_80008</name>
</gene>
<keyword evidence="3" id="KW-1185">Reference proteome</keyword>
<evidence type="ECO:0000256" key="1">
    <source>
        <dbReference type="SAM" id="MobiDB-lite"/>
    </source>
</evidence>
<reference evidence="2" key="1">
    <citation type="submission" date="2021-05" db="EMBL/GenBank/DDBJ databases">
        <authorList>
            <person name="Arsene-Ploetze F."/>
        </authorList>
    </citation>
    <scope>NUCLEOTIDE SEQUENCE</scope>
    <source>
        <strain evidence="2">DSM 42138</strain>
    </source>
</reference>